<dbReference type="Pfam" id="PF06013">
    <property type="entry name" value="WXG100"/>
    <property type="match status" value="1"/>
</dbReference>
<dbReference type="Proteomes" id="UP000254070">
    <property type="component" value="Unassembled WGS sequence"/>
</dbReference>
<organism evidence="1 2">
    <name type="scientific">Enterococcus durans</name>
    <dbReference type="NCBI Taxonomy" id="53345"/>
    <lineage>
        <taxon>Bacteria</taxon>
        <taxon>Bacillati</taxon>
        <taxon>Bacillota</taxon>
        <taxon>Bacilli</taxon>
        <taxon>Lactobacillales</taxon>
        <taxon>Enterococcaceae</taxon>
        <taxon>Enterococcus</taxon>
    </lineage>
</organism>
<evidence type="ECO:0000313" key="1">
    <source>
        <dbReference type="EMBL" id="STP28731.1"/>
    </source>
</evidence>
<sequence>MVGVISVTPGQLKQQAQVYLRAKEGIEQQIQAVNSMNNAIAQEWKDHSFRSYLEQYNQLS</sequence>
<dbReference type="SUPFAM" id="SSF140453">
    <property type="entry name" value="EsxAB dimer-like"/>
    <property type="match status" value="1"/>
</dbReference>
<name>A0A377KK49_9ENTE</name>
<dbReference type="InterPro" id="IPR010310">
    <property type="entry name" value="T7SS_ESAT-6-like"/>
</dbReference>
<dbReference type="AlphaFoldDB" id="A0A377KK49"/>
<reference evidence="1 2" key="1">
    <citation type="submission" date="2018-06" db="EMBL/GenBank/DDBJ databases">
        <authorList>
            <consortium name="Pathogen Informatics"/>
            <person name="Doyle S."/>
        </authorList>
    </citation>
    <scope>NUCLEOTIDE SEQUENCE [LARGE SCALE GENOMIC DNA]</scope>
    <source>
        <strain evidence="1 2">NCTC8129</strain>
    </source>
</reference>
<gene>
    <name evidence="1" type="primary">esxA</name>
    <name evidence="1" type="ORF">NCTC8129_00901</name>
</gene>
<protein>
    <submittedName>
        <fullName evidence="1">Virulence factor EsxA</fullName>
    </submittedName>
</protein>
<dbReference type="EMBL" id="UGIF01000002">
    <property type="protein sequence ID" value="STP28731.1"/>
    <property type="molecule type" value="Genomic_DNA"/>
</dbReference>
<dbReference type="RefSeq" id="WP_115234888.1">
    <property type="nucleotide sequence ID" value="NZ_JAQLAZ010000003.1"/>
</dbReference>
<evidence type="ECO:0000313" key="2">
    <source>
        <dbReference type="Proteomes" id="UP000254070"/>
    </source>
</evidence>
<accession>A0A377KK49</accession>
<dbReference type="InterPro" id="IPR036689">
    <property type="entry name" value="ESAT-6-like_sf"/>
</dbReference>
<dbReference type="Gene3D" id="1.10.287.1060">
    <property type="entry name" value="ESAT-6-like"/>
    <property type="match status" value="1"/>
</dbReference>
<proteinExistence type="predicted"/>